<name>A0ABM8AQG7_9BACT</name>
<keyword evidence="2" id="KW-1185">Reference proteome</keyword>
<protein>
    <submittedName>
        <fullName evidence="1">Uncharacterized protein</fullName>
    </submittedName>
</protein>
<evidence type="ECO:0000313" key="1">
    <source>
        <dbReference type="EMBL" id="BDQ33593.1"/>
    </source>
</evidence>
<accession>A0ABM8AQG7</accession>
<dbReference type="Gene3D" id="1.10.10.60">
    <property type="entry name" value="Homeodomain-like"/>
    <property type="match status" value="1"/>
</dbReference>
<dbReference type="RefSeq" id="WP_407681910.1">
    <property type="nucleotide sequence ID" value="NZ_AP026708.1"/>
</dbReference>
<organism evidence="1 2">
    <name type="scientific">Pseudodesulfovibrio portus</name>
    <dbReference type="NCBI Taxonomy" id="231439"/>
    <lineage>
        <taxon>Bacteria</taxon>
        <taxon>Pseudomonadati</taxon>
        <taxon>Thermodesulfobacteriota</taxon>
        <taxon>Desulfovibrionia</taxon>
        <taxon>Desulfovibrionales</taxon>
        <taxon>Desulfovibrionaceae</taxon>
    </lineage>
</organism>
<sequence>MFDYLASLGFRPSLRGGGRPRRLTECHIPDIQDRLNRGQRQKDIARDYGCSPRTVSRFIHRHQLRRDNTHMNGTRENERLLARLARQYAGRHYYILKNQKFNDADRQELESRFMGKVADTLRAFVPGCLRKGQKHEASIKTYFFRVCENTAQDYRQELADALNEREFDSGYDIIEKAVPRYTAYCFDCKTSWKWSDHPKILRRGVCPWCGSKKGKRLGKAGS</sequence>
<reference evidence="1" key="1">
    <citation type="submission" date="2022-08" db="EMBL/GenBank/DDBJ databases">
        <title>Genome Sequence of the sulphate-reducing bacterium, Pseudodesulfovibrio portus JCM14722.</title>
        <authorList>
            <person name="Kondo R."/>
            <person name="Kataoka T."/>
        </authorList>
    </citation>
    <scope>NUCLEOTIDE SEQUENCE</scope>
    <source>
        <strain evidence="1">JCM 14722</strain>
    </source>
</reference>
<dbReference type="EMBL" id="AP026708">
    <property type="protein sequence ID" value="BDQ33593.1"/>
    <property type="molecule type" value="Genomic_DNA"/>
</dbReference>
<gene>
    <name evidence="1" type="ORF">JCM14722_11350</name>
</gene>
<evidence type="ECO:0000313" key="2">
    <source>
        <dbReference type="Proteomes" id="UP001061361"/>
    </source>
</evidence>
<dbReference type="Proteomes" id="UP001061361">
    <property type="component" value="Chromosome"/>
</dbReference>
<dbReference type="Pfam" id="PF13384">
    <property type="entry name" value="HTH_23"/>
    <property type="match status" value="1"/>
</dbReference>
<proteinExistence type="predicted"/>